<evidence type="ECO:0000256" key="1">
    <source>
        <dbReference type="ARBA" id="ARBA00004496"/>
    </source>
</evidence>
<evidence type="ECO:0000256" key="3">
    <source>
        <dbReference type="ARBA" id="ARBA00022670"/>
    </source>
</evidence>
<dbReference type="InterPro" id="IPR003111">
    <property type="entry name" value="Lon_prtase_N"/>
</dbReference>
<evidence type="ECO:0000256" key="13">
    <source>
        <dbReference type="PIRSR" id="PIRSR001174-2"/>
    </source>
</evidence>
<dbReference type="SUPFAM" id="SSF54211">
    <property type="entry name" value="Ribosomal protein S5 domain 2-like"/>
    <property type="match status" value="1"/>
</dbReference>
<dbReference type="GO" id="GO:0005737">
    <property type="term" value="C:cytoplasm"/>
    <property type="evidence" value="ECO:0007669"/>
    <property type="project" value="UniProtKB-SubCell"/>
</dbReference>
<comment type="similarity">
    <text evidence="10 11 14 15">Belongs to the peptidase S16 family.</text>
</comment>
<dbReference type="InterPro" id="IPR014721">
    <property type="entry name" value="Ribsml_uS5_D2-typ_fold_subgr"/>
</dbReference>
<keyword evidence="6 10" id="KW-0720">Serine protease</keyword>
<dbReference type="RefSeq" id="WP_074930997.1">
    <property type="nucleotide sequence ID" value="NZ_FORI01000003.1"/>
</dbReference>
<evidence type="ECO:0000256" key="12">
    <source>
        <dbReference type="PIRSR" id="PIRSR001174-1"/>
    </source>
</evidence>
<dbReference type="SUPFAM" id="SSF88697">
    <property type="entry name" value="PUA domain-like"/>
    <property type="match status" value="1"/>
</dbReference>
<protein>
    <recommendedName>
        <fullName evidence="10 11">Lon protease</fullName>
        <ecNumber evidence="10 11">3.4.21.53</ecNumber>
    </recommendedName>
    <alternativeName>
        <fullName evidence="10">ATP-dependent protease La</fullName>
    </alternativeName>
</protein>
<keyword evidence="19" id="KW-1185">Reference proteome</keyword>
<evidence type="ECO:0000256" key="6">
    <source>
        <dbReference type="ARBA" id="ARBA00022825"/>
    </source>
</evidence>
<dbReference type="GO" id="GO:0016887">
    <property type="term" value="F:ATP hydrolysis activity"/>
    <property type="evidence" value="ECO:0007669"/>
    <property type="project" value="UniProtKB-UniRule"/>
</dbReference>
<dbReference type="PIRSF" id="PIRSF001174">
    <property type="entry name" value="Lon_proteas"/>
    <property type="match status" value="1"/>
</dbReference>
<feature type="binding site" evidence="10 13">
    <location>
        <begin position="369"/>
        <end position="376"/>
    </location>
    <ligand>
        <name>ATP</name>
        <dbReference type="ChEBI" id="CHEBI:30616"/>
    </ligand>
</feature>
<dbReference type="GO" id="GO:0005524">
    <property type="term" value="F:ATP binding"/>
    <property type="evidence" value="ECO:0007669"/>
    <property type="project" value="UniProtKB-UniRule"/>
</dbReference>
<keyword evidence="5 10" id="KW-0378">Hydrolase</keyword>
<dbReference type="EC" id="3.4.21.53" evidence="10 11"/>
<feature type="active site" evidence="10 12">
    <location>
        <position position="755"/>
    </location>
</feature>
<dbReference type="PANTHER" id="PTHR43718:SF2">
    <property type="entry name" value="LON PROTEASE HOMOLOG, MITOCHONDRIAL"/>
    <property type="match status" value="1"/>
</dbReference>
<evidence type="ECO:0000259" key="16">
    <source>
        <dbReference type="PROSITE" id="PS51786"/>
    </source>
</evidence>
<feature type="domain" description="Lon N-terminal" evidence="17">
    <location>
        <begin position="24"/>
        <end position="216"/>
    </location>
</feature>
<reference evidence="19" key="1">
    <citation type="submission" date="2016-10" db="EMBL/GenBank/DDBJ databases">
        <authorList>
            <person name="Varghese N."/>
            <person name="Submissions S."/>
        </authorList>
    </citation>
    <scope>NUCLEOTIDE SEQUENCE [LARGE SCALE GENOMIC DNA]</scope>
    <source>
        <strain evidence="19">XBD1002</strain>
    </source>
</reference>
<dbReference type="InterPro" id="IPR004815">
    <property type="entry name" value="Lon_bac/euk-typ"/>
</dbReference>
<dbReference type="Pfam" id="PF22667">
    <property type="entry name" value="Lon_lid"/>
    <property type="match status" value="1"/>
</dbReference>
<name>A0A1I3JP49_9SPIR</name>
<dbReference type="GO" id="GO:0004252">
    <property type="term" value="F:serine-type endopeptidase activity"/>
    <property type="evidence" value="ECO:0007669"/>
    <property type="project" value="UniProtKB-UniRule"/>
</dbReference>
<dbReference type="PRINTS" id="PR00830">
    <property type="entry name" value="ENDOLAPTASE"/>
</dbReference>
<dbReference type="PANTHER" id="PTHR43718">
    <property type="entry name" value="LON PROTEASE"/>
    <property type="match status" value="1"/>
</dbReference>
<dbReference type="InterPro" id="IPR003959">
    <property type="entry name" value="ATPase_AAA_core"/>
</dbReference>
<keyword evidence="7 10" id="KW-0067">ATP-binding</keyword>
<evidence type="ECO:0000259" key="17">
    <source>
        <dbReference type="PROSITE" id="PS51787"/>
    </source>
</evidence>
<dbReference type="EMBL" id="FORI01000003">
    <property type="protein sequence ID" value="SFI61946.1"/>
    <property type="molecule type" value="Genomic_DNA"/>
</dbReference>
<dbReference type="InterPro" id="IPR015947">
    <property type="entry name" value="PUA-like_sf"/>
</dbReference>
<comment type="subcellular location">
    <subcellularLocation>
        <location evidence="1 10 11">Cytoplasm</location>
    </subcellularLocation>
</comment>
<evidence type="ECO:0000256" key="10">
    <source>
        <dbReference type="HAMAP-Rule" id="MF_01973"/>
    </source>
</evidence>
<gene>
    <name evidence="10" type="primary">lon</name>
    <name evidence="18" type="ORF">SAMN04487775_103153</name>
</gene>
<dbReference type="FunFam" id="1.20.5.5270:FF:000001">
    <property type="entry name" value="Lon protease homolog, mitochondrial"/>
    <property type="match status" value="1"/>
</dbReference>
<evidence type="ECO:0000256" key="11">
    <source>
        <dbReference type="PIRNR" id="PIRNR001174"/>
    </source>
</evidence>
<keyword evidence="2 10" id="KW-0963">Cytoplasm</keyword>
<dbReference type="NCBIfam" id="TIGR00763">
    <property type="entry name" value="lon"/>
    <property type="match status" value="1"/>
</dbReference>
<dbReference type="Pfam" id="PF05362">
    <property type="entry name" value="Lon_C"/>
    <property type="match status" value="1"/>
</dbReference>
<proteinExistence type="evidence at transcript level"/>
<dbReference type="AlphaFoldDB" id="A0A1I3JP49"/>
<dbReference type="GO" id="GO:0006515">
    <property type="term" value="P:protein quality control for misfolded or incompletely synthesized proteins"/>
    <property type="evidence" value="ECO:0007669"/>
    <property type="project" value="UniProtKB-UniRule"/>
</dbReference>
<evidence type="ECO:0000313" key="18">
    <source>
        <dbReference type="EMBL" id="SFI61946.1"/>
    </source>
</evidence>
<dbReference type="Pfam" id="PF00004">
    <property type="entry name" value="AAA"/>
    <property type="match status" value="1"/>
</dbReference>
<sequence>MANKDDNSIENSIISTDQLLPNKLTLIPLAGRPIFPGIFTPLMITSNDDVKVVEEAYENEGFIGIVMLKNDAESPTINDLHKVGTAARIIKKVNLPDGGINIFISTVKRFKIRKPLHNSAPMAAAVEYLEDEESNTFEVKALTRALISEMKEVSENNPLFSEEMRLNMVNIDNPGKIADFIASILNVDKNEQQKILETVNVRQRMEQVLVFIKKEQELLRVQKKIQSELNDRIEKNQREYFLREEMRSIQEELGETADGNETDYQKFKKKIEELAFEGEIKETVESELSKLSMMDPNSSEWLVTRNYLELITQLPWKVPAVDDYDLNRAKKILEEDHFGLEDVKKRIVEYLAVRKMKKDAKGSILLLVGPPGVGKTSIGRSIANAMNKPFYRFSVGGMRDEAEIKGHRRTYIGAMPGKIIQGLKITKSSTPVFMIDEIDKMGSSHNGDPASALLEVLDPEQNVSFRDTYLDLPYDISNVFFILTANTLDTVPEPLLDRAEIIQLSGYIDQEKIEIAKKYLIPKNLVKNGLAKNQVKYTKAALLEIAEEYAREAGVRNYEKCLDKIHRKIVTEMVFEQENKDVNGAKSAVVSTGSTTVNTVTLDAPDLFKYLGKPVFDESQIKTASVPGTAIGLAWTSMGGDTLLIEATSFAGKSGLVLTGQMGDVMKESSQIAFDWARKFVLDRGVKDAKWFEENIVHLHIPEGATPKDGPSAGITMATTFVSLLMDKKIKPNLAMTGELSLTGQVLPIGGLREKTVAAKRNKIKTIIIPKANERDLEEIPSHVKQGIKFMPVSDVREVLEIALGVK</sequence>
<feature type="domain" description="Lon proteolytic" evidence="16">
    <location>
        <begin position="624"/>
        <end position="806"/>
    </location>
</feature>
<dbReference type="CDD" id="cd19500">
    <property type="entry name" value="RecA-like_Lon"/>
    <property type="match status" value="1"/>
</dbReference>
<dbReference type="Gene3D" id="3.30.230.10">
    <property type="match status" value="1"/>
</dbReference>
<dbReference type="InterPro" id="IPR003593">
    <property type="entry name" value="AAA+_ATPase"/>
</dbReference>
<evidence type="ECO:0000256" key="8">
    <source>
        <dbReference type="ARBA" id="ARBA00023016"/>
    </source>
</evidence>
<organism evidence="18 19">
    <name type="scientific">Treponema bryantii</name>
    <dbReference type="NCBI Taxonomy" id="163"/>
    <lineage>
        <taxon>Bacteria</taxon>
        <taxon>Pseudomonadati</taxon>
        <taxon>Spirochaetota</taxon>
        <taxon>Spirochaetia</taxon>
        <taxon>Spirochaetales</taxon>
        <taxon>Treponemataceae</taxon>
        <taxon>Treponema</taxon>
    </lineage>
</organism>
<comment type="subunit">
    <text evidence="10 11">Homohexamer. Organized in a ring with a central cavity.</text>
</comment>
<dbReference type="InterPro" id="IPR046336">
    <property type="entry name" value="Lon_prtase_N_sf"/>
</dbReference>
<evidence type="ECO:0000256" key="15">
    <source>
        <dbReference type="RuleBase" id="RU000591"/>
    </source>
</evidence>
<dbReference type="Gene3D" id="2.30.130.40">
    <property type="entry name" value="LON domain-like"/>
    <property type="match status" value="1"/>
</dbReference>
<feature type="active site" evidence="10 12">
    <location>
        <position position="712"/>
    </location>
</feature>
<dbReference type="InterPro" id="IPR027543">
    <property type="entry name" value="Lon_bac"/>
</dbReference>
<dbReference type="GO" id="GO:0034605">
    <property type="term" value="P:cellular response to heat"/>
    <property type="evidence" value="ECO:0007669"/>
    <property type="project" value="UniProtKB-UniRule"/>
</dbReference>
<keyword evidence="8 10" id="KW-0346">Stress response</keyword>
<dbReference type="InterPro" id="IPR008268">
    <property type="entry name" value="Peptidase_S16_AS"/>
</dbReference>
<evidence type="ECO:0000256" key="7">
    <source>
        <dbReference type="ARBA" id="ARBA00022840"/>
    </source>
</evidence>
<evidence type="ECO:0000313" key="19">
    <source>
        <dbReference type="Proteomes" id="UP000182737"/>
    </source>
</evidence>
<dbReference type="GO" id="GO:0043565">
    <property type="term" value="F:sequence-specific DNA binding"/>
    <property type="evidence" value="ECO:0007669"/>
    <property type="project" value="UniProtKB-UniRule"/>
</dbReference>
<dbReference type="SMART" id="SM00382">
    <property type="entry name" value="AAA"/>
    <property type="match status" value="1"/>
</dbReference>
<comment type="catalytic activity">
    <reaction evidence="9 10 11 14">
        <text>Hydrolysis of proteins in presence of ATP.</text>
        <dbReference type="EC" id="3.4.21.53"/>
    </reaction>
</comment>
<dbReference type="OrthoDB" id="9803599at2"/>
<dbReference type="SMART" id="SM00464">
    <property type="entry name" value="LON"/>
    <property type="match status" value="1"/>
</dbReference>
<dbReference type="InterPro" id="IPR020568">
    <property type="entry name" value="Ribosomal_Su5_D2-typ_SF"/>
</dbReference>
<dbReference type="PROSITE" id="PS01046">
    <property type="entry name" value="LON_SER"/>
    <property type="match status" value="1"/>
</dbReference>
<evidence type="ECO:0000256" key="9">
    <source>
        <dbReference type="ARBA" id="ARBA00050665"/>
    </source>
</evidence>
<dbReference type="HAMAP" id="MF_01973">
    <property type="entry name" value="lon_bact"/>
    <property type="match status" value="1"/>
</dbReference>
<comment type="induction">
    <text evidence="10">By heat shock.</text>
</comment>
<dbReference type="Gene3D" id="3.40.50.300">
    <property type="entry name" value="P-loop containing nucleotide triphosphate hydrolases"/>
    <property type="match status" value="1"/>
</dbReference>
<evidence type="ECO:0000256" key="5">
    <source>
        <dbReference type="ARBA" id="ARBA00022801"/>
    </source>
</evidence>
<dbReference type="PROSITE" id="PS51786">
    <property type="entry name" value="LON_PROTEOLYTIC"/>
    <property type="match status" value="1"/>
</dbReference>
<dbReference type="Pfam" id="PF02190">
    <property type="entry name" value="LON_substr_bdg"/>
    <property type="match status" value="1"/>
</dbReference>
<dbReference type="Gene3D" id="1.20.58.1480">
    <property type="match status" value="1"/>
</dbReference>
<evidence type="ECO:0000256" key="2">
    <source>
        <dbReference type="ARBA" id="ARBA00022490"/>
    </source>
</evidence>
<dbReference type="InterPro" id="IPR027417">
    <property type="entry name" value="P-loop_NTPase"/>
</dbReference>
<evidence type="ECO:0000256" key="14">
    <source>
        <dbReference type="PROSITE-ProRule" id="PRU01122"/>
    </source>
</evidence>
<dbReference type="Gene3D" id="1.20.5.5270">
    <property type="match status" value="1"/>
</dbReference>
<comment type="function">
    <text evidence="10">ATP-dependent serine protease that mediates the selective degradation of mutant and abnormal proteins as well as certain short-lived regulatory proteins. Required for cellular homeostasis and for survival from DNA damage and developmental changes induced by stress. Degrades polypeptides processively to yield small peptide fragments that are 5 to 10 amino acids long. Binds to DNA in a double-stranded, site-specific manner.</text>
</comment>
<dbReference type="FunFam" id="3.40.50.300:FF:000021">
    <property type="entry name" value="Lon protease homolog"/>
    <property type="match status" value="1"/>
</dbReference>
<dbReference type="GO" id="GO:0004176">
    <property type="term" value="F:ATP-dependent peptidase activity"/>
    <property type="evidence" value="ECO:0007669"/>
    <property type="project" value="UniProtKB-UniRule"/>
</dbReference>
<dbReference type="InterPro" id="IPR008269">
    <property type="entry name" value="Lon_proteolytic"/>
</dbReference>
<dbReference type="InterPro" id="IPR054594">
    <property type="entry name" value="Lon_lid"/>
</dbReference>
<dbReference type="SUPFAM" id="SSF52540">
    <property type="entry name" value="P-loop containing nucleoside triphosphate hydrolases"/>
    <property type="match status" value="1"/>
</dbReference>
<keyword evidence="4 10" id="KW-0547">Nucleotide-binding</keyword>
<dbReference type="PROSITE" id="PS51787">
    <property type="entry name" value="LON_N"/>
    <property type="match status" value="1"/>
</dbReference>
<keyword evidence="3 10" id="KW-0645">Protease</keyword>
<dbReference type="Proteomes" id="UP000182737">
    <property type="component" value="Unassembled WGS sequence"/>
</dbReference>
<evidence type="ECO:0000256" key="4">
    <source>
        <dbReference type="ARBA" id="ARBA00022741"/>
    </source>
</evidence>
<accession>A0A1I3JP49</accession>
<dbReference type="Gene3D" id="1.10.8.60">
    <property type="match status" value="1"/>
</dbReference>
<dbReference type="InterPro" id="IPR027065">
    <property type="entry name" value="Lon_Prtase"/>
</dbReference>